<dbReference type="RefSeq" id="WP_206003989.1">
    <property type="nucleotide sequence ID" value="NZ_CP070614.1"/>
</dbReference>
<feature type="domain" description="PucR C-terminal helix-turn-helix" evidence="1">
    <location>
        <begin position="502"/>
        <end position="558"/>
    </location>
</feature>
<dbReference type="InterPro" id="IPR042070">
    <property type="entry name" value="PucR_C-HTH_sf"/>
</dbReference>
<keyword evidence="3" id="KW-1185">Reference proteome</keyword>
<evidence type="ECO:0000313" key="2">
    <source>
        <dbReference type="EMBL" id="QSE87307.1"/>
    </source>
</evidence>
<dbReference type="InterPro" id="IPR051448">
    <property type="entry name" value="CdaR-like_regulators"/>
</dbReference>
<keyword evidence="2" id="KW-0614">Plasmid</keyword>
<proteinExistence type="predicted"/>
<sequence>MTRDDKTLPQAPAETVGESEVITLRELLSALDTAVVELVDAPAGDDVVVASVALVDSMDLSAEIDSQSPLPNLLLHVGVGNAEAVRWFEHVAQRPHDARPRAVMSKTAADSRALQTAARRAGVALVAVHPRARWDHVFPLVQRMLDRSRRRQARLGDPDLLATDTDLFGLAQIVAQNSGGMVSIEDTQSHVLAYSASDEAADELRTLSILGREGPREYLRVLQKWGVFDRLRESDDVVDVPAHPKLGTKRRLVVSIREYSEGSPTPRLLGTIWVQQGDSPLTPDAAGVLRGASAIAARIISRALDAPSTEALLIQRLFGARGGGVDVPSVAGALNLPVSGPSAVVGFAPTATDATAPISEFAGLGSMLRLHASSFSRDSVSTIIGDRAYVLLPRNQSAKTVTAWVRQVIDQFETKRSVVLRAAIAIPVTDLGQVSGARIEVDRVLDGTAATFPEGRVTTLAESRTAVLLGEILDLVDAHPELHDPRLDALFEYDNKHASSLCESAESYLAHYGDVRAAAATLQVHPNTLRYRIRRVEEIVGVDLQDTSDRLLLELQLTLQRRKDRGKPGT</sequence>
<gene>
    <name evidence="2" type="ORF">JWS13_01110</name>
</gene>
<dbReference type="PANTHER" id="PTHR33744:SF17">
    <property type="entry name" value="CONSERVED PROTEIN"/>
    <property type="match status" value="1"/>
</dbReference>
<dbReference type="Gene3D" id="1.10.10.2840">
    <property type="entry name" value="PucR C-terminal helix-turn-helix domain"/>
    <property type="match status" value="1"/>
</dbReference>
<dbReference type="EMBL" id="CP070614">
    <property type="protein sequence ID" value="QSE87307.1"/>
    <property type="molecule type" value="Genomic_DNA"/>
</dbReference>
<evidence type="ECO:0000259" key="1">
    <source>
        <dbReference type="Pfam" id="PF13556"/>
    </source>
</evidence>
<organism evidence="2 3">
    <name type="scientific">Rhodococcus pseudokoreensis</name>
    <dbReference type="NCBI Taxonomy" id="2811421"/>
    <lineage>
        <taxon>Bacteria</taxon>
        <taxon>Bacillati</taxon>
        <taxon>Actinomycetota</taxon>
        <taxon>Actinomycetes</taxon>
        <taxon>Mycobacteriales</taxon>
        <taxon>Nocardiaceae</taxon>
        <taxon>Rhodococcus</taxon>
    </lineage>
</organism>
<dbReference type="Pfam" id="PF13556">
    <property type="entry name" value="HTH_30"/>
    <property type="match status" value="1"/>
</dbReference>
<dbReference type="InterPro" id="IPR025736">
    <property type="entry name" value="PucR_C-HTH_dom"/>
</dbReference>
<accession>A0A974VY61</accession>
<protein>
    <submittedName>
        <fullName evidence="2">Helix-turn-helix domain-containing protein</fullName>
    </submittedName>
</protein>
<dbReference type="Proteomes" id="UP000662986">
    <property type="component" value="Plasmid unnamed5"/>
</dbReference>
<reference evidence="2 3" key="1">
    <citation type="journal article" date="2021" name="Microbiol. Resour. Announc.">
        <title>Complete Genome Sequences of Two Rhodococcus sp. Strains with Large and Linear Chromosomes, Isolated from Apple Rhizosphere.</title>
        <authorList>
            <person name="Benning S."/>
            <person name="Brugnone N."/>
            <person name="Siani R."/>
            <person name="Kublik S."/>
            <person name="Schloter M."/>
            <person name="Rad V."/>
        </authorList>
    </citation>
    <scope>NUCLEOTIDE SEQUENCE [LARGE SCALE GENOMIC DNA]</scope>
    <source>
        <strain evidence="2 3">R79</strain>
    </source>
</reference>
<geneLocation type="plasmid" evidence="2 3">
    <name>unnamed5</name>
</geneLocation>
<name>A0A974VY61_9NOCA</name>
<reference evidence="2 3" key="2">
    <citation type="journal article" date="2022" name="Arch. Microbiol.">
        <title>Rhodococcus pseudokoreensis sp. nov. isolated from the rhizosphere of young M26 apple rootstocks.</title>
        <authorList>
            <person name="Kampfer P."/>
            <person name="Glaeser S.P."/>
            <person name="Blom J."/>
            <person name="Wolf J."/>
            <person name="Benning S."/>
            <person name="Schloter M."/>
            <person name="Neumann-Schaal M."/>
        </authorList>
    </citation>
    <scope>NUCLEOTIDE SEQUENCE [LARGE SCALE GENOMIC DNA]</scope>
    <source>
        <strain evidence="2 3">R79</strain>
    </source>
</reference>
<dbReference type="PANTHER" id="PTHR33744">
    <property type="entry name" value="CARBOHYDRATE DIACID REGULATOR"/>
    <property type="match status" value="1"/>
</dbReference>
<evidence type="ECO:0000313" key="3">
    <source>
        <dbReference type="Proteomes" id="UP000662986"/>
    </source>
</evidence>